<dbReference type="GeneTree" id="ENSGT00880000138038"/>
<dbReference type="FunFam" id="3.90.226.10:FF:000109">
    <property type="entry name" value="Enoyl-CoA hydratase, putative"/>
    <property type="match status" value="1"/>
</dbReference>
<dbReference type="GO" id="GO:0004492">
    <property type="term" value="F:methyl/ethyl malonyl-CoA decarboxylase activity"/>
    <property type="evidence" value="ECO:0007669"/>
    <property type="project" value="UniProtKB-EC"/>
</dbReference>
<evidence type="ECO:0000313" key="14">
    <source>
        <dbReference type="Ensembl" id="ENSPMAP00000005159.1"/>
    </source>
</evidence>
<evidence type="ECO:0000256" key="10">
    <source>
        <dbReference type="ARBA" id="ARBA00042182"/>
    </source>
</evidence>
<dbReference type="InterPro" id="IPR029045">
    <property type="entry name" value="ClpP/crotonase-like_dom_sf"/>
</dbReference>
<comment type="catalytic activity">
    <reaction evidence="5">
        <text>(2S)-ethylmalonyl-CoA + H(+) = butanoyl-CoA + CO2</text>
        <dbReference type="Rhea" id="RHEA:32131"/>
        <dbReference type="ChEBI" id="CHEBI:15378"/>
        <dbReference type="ChEBI" id="CHEBI:16526"/>
        <dbReference type="ChEBI" id="CHEBI:57371"/>
        <dbReference type="ChEBI" id="CHEBI:60909"/>
        <dbReference type="EC" id="4.1.1.94"/>
    </reaction>
    <physiologicalReaction direction="left-to-right" evidence="5">
        <dbReference type="Rhea" id="RHEA:32132"/>
    </physiologicalReaction>
</comment>
<comment type="catalytic activity">
    <reaction evidence="6">
        <text>(2R)-ethylmalonyl-CoA + H(+) = butanoyl-CoA + CO2</text>
        <dbReference type="Rhea" id="RHEA:59540"/>
        <dbReference type="ChEBI" id="CHEBI:15378"/>
        <dbReference type="ChEBI" id="CHEBI:16526"/>
        <dbReference type="ChEBI" id="CHEBI:57371"/>
        <dbReference type="ChEBI" id="CHEBI:85316"/>
        <dbReference type="EC" id="4.1.1.94"/>
    </reaction>
    <physiologicalReaction direction="left-to-right" evidence="6">
        <dbReference type="Rhea" id="RHEA:59541"/>
    </physiologicalReaction>
</comment>
<dbReference type="Gene3D" id="3.90.226.10">
    <property type="entry name" value="2-enoyl-CoA Hydratase, Chain A, domain 1"/>
    <property type="match status" value="1"/>
</dbReference>
<dbReference type="PROSITE" id="PS00166">
    <property type="entry name" value="ENOYL_COA_HYDRATASE"/>
    <property type="match status" value="1"/>
</dbReference>
<evidence type="ECO:0000256" key="12">
    <source>
        <dbReference type="ARBA" id="ARBA00056546"/>
    </source>
</evidence>
<evidence type="ECO:0000256" key="3">
    <source>
        <dbReference type="ARBA" id="ARBA00022490"/>
    </source>
</evidence>
<reference evidence="14" key="1">
    <citation type="submission" date="2025-08" db="UniProtKB">
        <authorList>
            <consortium name="Ensembl"/>
        </authorList>
    </citation>
    <scope>IDENTIFICATION</scope>
</reference>
<keyword evidence="3" id="KW-0963">Cytoplasm</keyword>
<evidence type="ECO:0000256" key="5">
    <source>
        <dbReference type="ARBA" id="ARBA00036343"/>
    </source>
</evidence>
<dbReference type="CDD" id="cd06558">
    <property type="entry name" value="crotonase-like"/>
    <property type="match status" value="1"/>
</dbReference>
<comment type="function">
    <text evidence="12">Decarboxylates ethylmalonyl-CoA, a potentially toxic metabolite, to form butyryl-CoA, suggesting it might be involved in metabolite proofreading. Acts preferentially on (S)-ethylmalonyl-CoA but also has some activity on the (R)-isomer. Also has methylmalonyl-CoA decarboxylase activity at lower level.</text>
</comment>
<evidence type="ECO:0000256" key="13">
    <source>
        <dbReference type="RuleBase" id="RU003707"/>
    </source>
</evidence>
<dbReference type="PANTHER" id="PTHR11941">
    <property type="entry name" value="ENOYL-COA HYDRATASE-RELATED"/>
    <property type="match status" value="1"/>
</dbReference>
<evidence type="ECO:0000256" key="9">
    <source>
        <dbReference type="ARBA" id="ARBA00042052"/>
    </source>
</evidence>
<comment type="subcellular location">
    <subcellularLocation>
        <location evidence="1">Cytoplasm</location>
        <location evidence="1">Cytosol</location>
    </subcellularLocation>
</comment>
<dbReference type="AlphaFoldDB" id="S4RIX7"/>
<protein>
    <recommendedName>
        <fullName evidence="8">Ethylmalonyl-CoA decarboxylase</fullName>
        <ecNumber evidence="7">4.1.1.94</ecNumber>
    </recommendedName>
    <alternativeName>
        <fullName evidence="10">Enoyl-CoA hydratase domain-containing protein 1</fullName>
    </alternativeName>
    <alternativeName>
        <fullName evidence="9">Methylmalonyl-CoA decarboxylase</fullName>
    </alternativeName>
</protein>
<sequence>RRRRPRRGMALRLSAAVPLATRRLPAAVRGVHDAAHGFHEAEIRDQLLRFPGGSIDVHKEEEGGIAVVTVNNPGRMNAFTGSMMVDLHDAVQQLERWPEGKGLLLHGANSTFCSGSDLNAVRALESSQDGLKMCMYMQNTLTRLMRLPLISVALVEGKALGGGAELTTACDFRLMVPGSQIRFVHRHMGLVPGWGGAARLVRLVGYRHALRLLSGAEAAGPQEALALGLADALLEPVSSPSSSTPDDDGGDGGAALRAALSWLEPRVAGAPEVVRAAKKVALSGAELPLEEALRAERDVFGTLWGAPANRRALARGAKHKK</sequence>
<dbReference type="SUPFAM" id="SSF52096">
    <property type="entry name" value="ClpP/crotonase"/>
    <property type="match status" value="1"/>
</dbReference>
<evidence type="ECO:0000256" key="8">
    <source>
        <dbReference type="ARBA" id="ARBA00039903"/>
    </source>
</evidence>
<accession>S4RIX7</accession>
<evidence type="ECO:0000256" key="4">
    <source>
        <dbReference type="ARBA" id="ARBA00023239"/>
    </source>
</evidence>
<evidence type="ECO:0000256" key="11">
    <source>
        <dbReference type="ARBA" id="ARBA00047446"/>
    </source>
</evidence>
<evidence type="ECO:0000256" key="2">
    <source>
        <dbReference type="ARBA" id="ARBA00005254"/>
    </source>
</evidence>
<evidence type="ECO:0000256" key="1">
    <source>
        <dbReference type="ARBA" id="ARBA00004514"/>
    </source>
</evidence>
<keyword evidence="4" id="KW-0456">Lyase</keyword>
<dbReference type="Pfam" id="PF00378">
    <property type="entry name" value="ECH_1"/>
    <property type="match status" value="1"/>
</dbReference>
<dbReference type="GO" id="GO:0005829">
    <property type="term" value="C:cytosol"/>
    <property type="evidence" value="ECO:0007669"/>
    <property type="project" value="UniProtKB-SubCell"/>
</dbReference>
<dbReference type="EC" id="4.1.1.94" evidence="7"/>
<dbReference type="InterPro" id="IPR001753">
    <property type="entry name" value="Enoyl-CoA_hydra/iso"/>
</dbReference>
<reference evidence="14" key="2">
    <citation type="submission" date="2025-09" db="UniProtKB">
        <authorList>
            <consortium name="Ensembl"/>
        </authorList>
    </citation>
    <scope>IDENTIFICATION</scope>
</reference>
<evidence type="ECO:0000256" key="7">
    <source>
        <dbReference type="ARBA" id="ARBA00038883"/>
    </source>
</evidence>
<dbReference type="PANTHER" id="PTHR11941:SF27">
    <property type="entry name" value="ETHYLMALONYL-COA DECARBOXYLASE"/>
    <property type="match status" value="1"/>
</dbReference>
<dbReference type="GO" id="GO:0006635">
    <property type="term" value="P:fatty acid beta-oxidation"/>
    <property type="evidence" value="ECO:0007669"/>
    <property type="project" value="TreeGrafter"/>
</dbReference>
<comment type="catalytic activity">
    <reaction evidence="11">
        <text>(S)-methylmalonyl-CoA + H(+) = propanoyl-CoA + CO2</text>
        <dbReference type="Rhea" id="RHEA:61340"/>
        <dbReference type="ChEBI" id="CHEBI:15378"/>
        <dbReference type="ChEBI" id="CHEBI:16526"/>
        <dbReference type="ChEBI" id="CHEBI:57327"/>
        <dbReference type="ChEBI" id="CHEBI:57392"/>
        <dbReference type="EC" id="4.1.1.94"/>
    </reaction>
    <physiologicalReaction direction="left-to-right" evidence="11">
        <dbReference type="Rhea" id="RHEA:61341"/>
    </physiologicalReaction>
</comment>
<dbReference type="Ensembl" id="ENSPMAT00000005178.1">
    <property type="protein sequence ID" value="ENSPMAP00000005159.1"/>
    <property type="gene ID" value="ENSPMAG00000004693.1"/>
</dbReference>
<dbReference type="STRING" id="7757.ENSPMAP00000005159"/>
<evidence type="ECO:0000256" key="6">
    <source>
        <dbReference type="ARBA" id="ARBA00036541"/>
    </source>
</evidence>
<dbReference type="OMA" id="FTICRPE"/>
<name>S4RIX7_PETMA</name>
<dbReference type="InterPro" id="IPR018376">
    <property type="entry name" value="Enoyl-CoA_hyd/isom_CS"/>
</dbReference>
<proteinExistence type="inferred from homology"/>
<organism evidence="14">
    <name type="scientific">Petromyzon marinus</name>
    <name type="common">Sea lamprey</name>
    <dbReference type="NCBI Taxonomy" id="7757"/>
    <lineage>
        <taxon>Eukaryota</taxon>
        <taxon>Metazoa</taxon>
        <taxon>Chordata</taxon>
        <taxon>Craniata</taxon>
        <taxon>Vertebrata</taxon>
        <taxon>Cyclostomata</taxon>
        <taxon>Hyperoartia</taxon>
        <taxon>Petromyzontiformes</taxon>
        <taxon>Petromyzontidae</taxon>
        <taxon>Petromyzon</taxon>
    </lineage>
</organism>
<dbReference type="HOGENOM" id="CLU_009834_7_6_1"/>
<comment type="similarity">
    <text evidence="2 13">Belongs to the enoyl-CoA hydratase/isomerase family.</text>
</comment>